<feature type="domain" description="Amidohydrolase 3" evidence="3">
    <location>
        <begin position="161"/>
        <end position="585"/>
    </location>
</feature>
<dbReference type="SUPFAM" id="SSF51338">
    <property type="entry name" value="Composite domain of metallo-dependent hydrolases"/>
    <property type="match status" value="1"/>
</dbReference>
<protein>
    <recommendedName>
        <fullName evidence="3">Amidohydrolase 3 domain-containing protein</fullName>
    </recommendedName>
</protein>
<gene>
    <name evidence="4" type="ORF">M408DRAFT_180844</name>
</gene>
<dbReference type="GO" id="GO:0016810">
    <property type="term" value="F:hydrolase activity, acting on carbon-nitrogen (but not peptide) bonds"/>
    <property type="evidence" value="ECO:0007669"/>
    <property type="project" value="InterPro"/>
</dbReference>
<dbReference type="STRING" id="933852.A0A0C3B4W4"/>
<dbReference type="InterPro" id="IPR032466">
    <property type="entry name" value="Metal_Hydrolase"/>
</dbReference>
<dbReference type="Pfam" id="PF07969">
    <property type="entry name" value="Amidohydro_3"/>
    <property type="match status" value="1"/>
</dbReference>
<dbReference type="EMBL" id="KN824305">
    <property type="protein sequence ID" value="KIM26511.1"/>
    <property type="molecule type" value="Genomic_DNA"/>
</dbReference>
<accession>A0A0C3B4W4</accession>
<dbReference type="InterPro" id="IPR013108">
    <property type="entry name" value="Amidohydro_3"/>
</dbReference>
<organism evidence="4 5">
    <name type="scientific">Serendipita vermifera MAFF 305830</name>
    <dbReference type="NCBI Taxonomy" id="933852"/>
    <lineage>
        <taxon>Eukaryota</taxon>
        <taxon>Fungi</taxon>
        <taxon>Dikarya</taxon>
        <taxon>Basidiomycota</taxon>
        <taxon>Agaricomycotina</taxon>
        <taxon>Agaricomycetes</taxon>
        <taxon>Sebacinales</taxon>
        <taxon>Serendipitaceae</taxon>
        <taxon>Serendipita</taxon>
    </lineage>
</organism>
<reference evidence="5" key="2">
    <citation type="submission" date="2015-01" db="EMBL/GenBank/DDBJ databases">
        <title>Evolutionary Origins and Diversification of the Mycorrhizal Mutualists.</title>
        <authorList>
            <consortium name="DOE Joint Genome Institute"/>
            <consortium name="Mycorrhizal Genomics Consortium"/>
            <person name="Kohler A."/>
            <person name="Kuo A."/>
            <person name="Nagy L.G."/>
            <person name="Floudas D."/>
            <person name="Copeland A."/>
            <person name="Barry K.W."/>
            <person name="Cichocki N."/>
            <person name="Veneault-Fourrey C."/>
            <person name="LaButti K."/>
            <person name="Lindquist E.A."/>
            <person name="Lipzen A."/>
            <person name="Lundell T."/>
            <person name="Morin E."/>
            <person name="Murat C."/>
            <person name="Riley R."/>
            <person name="Ohm R."/>
            <person name="Sun H."/>
            <person name="Tunlid A."/>
            <person name="Henrissat B."/>
            <person name="Grigoriev I.V."/>
            <person name="Hibbett D.S."/>
            <person name="Martin F."/>
        </authorList>
    </citation>
    <scope>NUCLEOTIDE SEQUENCE [LARGE SCALE GENOMIC DNA]</scope>
    <source>
        <strain evidence="5">MAFF 305830</strain>
    </source>
</reference>
<name>A0A0C3B4W4_SERVB</name>
<dbReference type="Proteomes" id="UP000054097">
    <property type="component" value="Unassembled WGS sequence"/>
</dbReference>
<reference evidence="4 5" key="1">
    <citation type="submission" date="2014-04" db="EMBL/GenBank/DDBJ databases">
        <authorList>
            <consortium name="DOE Joint Genome Institute"/>
            <person name="Kuo A."/>
            <person name="Zuccaro A."/>
            <person name="Kohler A."/>
            <person name="Nagy L.G."/>
            <person name="Floudas D."/>
            <person name="Copeland A."/>
            <person name="Barry K.W."/>
            <person name="Cichocki N."/>
            <person name="Veneault-Fourrey C."/>
            <person name="LaButti K."/>
            <person name="Lindquist E.A."/>
            <person name="Lipzen A."/>
            <person name="Lundell T."/>
            <person name="Morin E."/>
            <person name="Murat C."/>
            <person name="Sun H."/>
            <person name="Tunlid A."/>
            <person name="Henrissat B."/>
            <person name="Grigoriev I.V."/>
            <person name="Hibbett D.S."/>
            <person name="Martin F."/>
            <person name="Nordberg H.P."/>
            <person name="Cantor M.N."/>
            <person name="Hua S.X."/>
        </authorList>
    </citation>
    <scope>NUCLEOTIDE SEQUENCE [LARGE SCALE GENOMIC DNA]</scope>
    <source>
        <strain evidence="4 5">MAFF 305830</strain>
    </source>
</reference>
<dbReference type="HOGENOM" id="CLU_009942_1_1_1"/>
<dbReference type="PANTHER" id="PTHR22642">
    <property type="entry name" value="IMIDAZOLONEPROPIONASE"/>
    <property type="match status" value="1"/>
</dbReference>
<sequence>MSEHGGEKEVASNMSSHEPVSKNKSSRTIRTRNRVTKDLIISRLGTFLLALLAASVVLLTKRYDLESLIGSAIGQKWTGDTLSNSQDSQGTPMREYAVCTRHKSGIYTVEESSVSSEETSETRTTQCLVVGIDGIILSTGSIDSIKESHPSIRPTFLPKHAIVVPGLVDSHTHIMEYGWSRALNLDGATGVQDVISRVREYVLKKEAEGMRFDDTTWIEGVGWDQNKWPGWTGGFPTYKDIEADPVLRGKPIILFRIDLHAVWVSKRVLELCGKLPETVDGGEIIVDTDGKATGVFLDNAQLLIPRPDWSVAQMREFYQRTMQDVLSLGLTAVHEASTIEPMIKVYKMIAEEGGLPVRMHLMAHKPIGYLGDDIERFDHFGKHKRLHLRSVKLITDGAIGSWGAAMYEPYSDNPSTSGFMLISTETLRHDIHKYLEGGWQVNTHCIGDRSNGILLDIFEDALRGRDVQVLRPRIEHAQIFRPDDLKRVGELGLIASVQPKHATSDMVYANARLGDRVKTSYAYRSLIESGARIALGSDMPVESANPLVTFHAAVTRVNATGQSPQGPGGWYPDQKLTRHQALKGMSIHLLPN</sequence>
<dbReference type="PANTHER" id="PTHR22642:SF2">
    <property type="entry name" value="PROTEIN LONG AFTER FAR-RED 3"/>
    <property type="match status" value="1"/>
</dbReference>
<feature type="region of interest" description="Disordered" evidence="1">
    <location>
        <begin position="1"/>
        <end position="29"/>
    </location>
</feature>
<dbReference type="InterPro" id="IPR011059">
    <property type="entry name" value="Metal-dep_hydrolase_composite"/>
</dbReference>
<dbReference type="Gene3D" id="2.30.40.10">
    <property type="entry name" value="Urease, subunit C, domain 1"/>
    <property type="match status" value="1"/>
</dbReference>
<dbReference type="OrthoDB" id="3501663at2759"/>
<evidence type="ECO:0000256" key="2">
    <source>
        <dbReference type="SAM" id="Phobius"/>
    </source>
</evidence>
<dbReference type="InterPro" id="IPR033932">
    <property type="entry name" value="YtcJ-like"/>
</dbReference>
<evidence type="ECO:0000313" key="5">
    <source>
        <dbReference type="Proteomes" id="UP000054097"/>
    </source>
</evidence>
<dbReference type="CDD" id="cd01300">
    <property type="entry name" value="YtcJ_like"/>
    <property type="match status" value="1"/>
</dbReference>
<evidence type="ECO:0000256" key="1">
    <source>
        <dbReference type="SAM" id="MobiDB-lite"/>
    </source>
</evidence>
<feature type="compositionally biased region" description="Basic and acidic residues" evidence="1">
    <location>
        <begin position="1"/>
        <end position="10"/>
    </location>
</feature>
<dbReference type="SUPFAM" id="SSF51556">
    <property type="entry name" value="Metallo-dependent hydrolases"/>
    <property type="match status" value="1"/>
</dbReference>
<keyword evidence="2" id="KW-0812">Transmembrane</keyword>
<evidence type="ECO:0000313" key="4">
    <source>
        <dbReference type="EMBL" id="KIM26511.1"/>
    </source>
</evidence>
<keyword evidence="2" id="KW-1133">Transmembrane helix</keyword>
<evidence type="ECO:0000259" key="3">
    <source>
        <dbReference type="Pfam" id="PF07969"/>
    </source>
</evidence>
<dbReference type="AlphaFoldDB" id="A0A0C3B4W4"/>
<keyword evidence="5" id="KW-1185">Reference proteome</keyword>
<feature type="transmembrane region" description="Helical" evidence="2">
    <location>
        <begin position="40"/>
        <end position="59"/>
    </location>
</feature>
<dbReference type="Gene3D" id="3.10.310.70">
    <property type="match status" value="1"/>
</dbReference>
<feature type="compositionally biased region" description="Polar residues" evidence="1">
    <location>
        <begin position="12"/>
        <end position="23"/>
    </location>
</feature>
<keyword evidence="2" id="KW-0472">Membrane</keyword>
<proteinExistence type="predicted"/>
<dbReference type="Gene3D" id="3.20.20.140">
    <property type="entry name" value="Metal-dependent hydrolases"/>
    <property type="match status" value="1"/>
</dbReference>